<keyword evidence="14" id="KW-1185">Reference proteome</keyword>
<evidence type="ECO:0000256" key="7">
    <source>
        <dbReference type="ARBA" id="ARBA00023015"/>
    </source>
</evidence>
<dbReference type="SUPFAM" id="SSF53098">
    <property type="entry name" value="Ribonuclease H-like"/>
    <property type="match status" value="1"/>
</dbReference>
<dbReference type="InterPro" id="IPR013087">
    <property type="entry name" value="Znf_C2H2_type"/>
</dbReference>
<keyword evidence="8" id="KW-0238">DNA-binding</keyword>
<feature type="domain" description="C2H2-type" evidence="12">
    <location>
        <begin position="66"/>
        <end position="93"/>
    </location>
</feature>
<dbReference type="PROSITE" id="PS50157">
    <property type="entry name" value="ZINC_FINGER_C2H2_2"/>
    <property type="match status" value="3"/>
</dbReference>
<dbReference type="Pfam" id="PF14291">
    <property type="entry name" value="DUF4371"/>
    <property type="match status" value="1"/>
</dbReference>
<dbReference type="Gene3D" id="3.30.160.60">
    <property type="entry name" value="Classic Zinc Finger"/>
    <property type="match status" value="3"/>
</dbReference>
<name>A0A673FZY0_9TELE</name>
<dbReference type="PANTHER" id="PTHR45749">
    <property type="match status" value="1"/>
</dbReference>
<evidence type="ECO:0000256" key="6">
    <source>
        <dbReference type="ARBA" id="ARBA00022833"/>
    </source>
</evidence>
<dbReference type="PROSITE" id="PS00028">
    <property type="entry name" value="ZINC_FINGER_C2H2_1"/>
    <property type="match status" value="3"/>
</dbReference>
<dbReference type="SMART" id="SM00355">
    <property type="entry name" value="ZnF_C2H2"/>
    <property type="match status" value="3"/>
</dbReference>
<dbReference type="AlphaFoldDB" id="A0A673FZY0"/>
<dbReference type="GO" id="GO:0005634">
    <property type="term" value="C:nucleus"/>
    <property type="evidence" value="ECO:0007669"/>
    <property type="project" value="UniProtKB-SubCell"/>
</dbReference>
<feature type="domain" description="C2H2-type" evidence="12">
    <location>
        <begin position="38"/>
        <end position="65"/>
    </location>
</feature>
<keyword evidence="3" id="KW-0479">Metal-binding</keyword>
<reference evidence="13" key="1">
    <citation type="submission" date="2025-08" db="UniProtKB">
        <authorList>
            <consortium name="Ensembl"/>
        </authorList>
    </citation>
    <scope>IDENTIFICATION</scope>
</reference>
<evidence type="ECO:0000256" key="4">
    <source>
        <dbReference type="ARBA" id="ARBA00022737"/>
    </source>
</evidence>
<dbReference type="GO" id="GO:0008270">
    <property type="term" value="F:zinc ion binding"/>
    <property type="evidence" value="ECO:0007669"/>
    <property type="project" value="UniProtKB-KW"/>
</dbReference>
<evidence type="ECO:0000256" key="1">
    <source>
        <dbReference type="ARBA" id="ARBA00003767"/>
    </source>
</evidence>
<keyword evidence="4" id="KW-0677">Repeat</keyword>
<protein>
    <recommendedName>
        <fullName evidence="12">C2H2-type domain-containing protein</fullName>
    </recommendedName>
</protein>
<dbReference type="Pfam" id="PF00096">
    <property type="entry name" value="zf-C2H2"/>
    <property type="match status" value="2"/>
</dbReference>
<evidence type="ECO:0000256" key="10">
    <source>
        <dbReference type="ARBA" id="ARBA00023242"/>
    </source>
</evidence>
<reference evidence="13" key="2">
    <citation type="submission" date="2025-09" db="UniProtKB">
        <authorList>
            <consortium name="Ensembl"/>
        </authorList>
    </citation>
    <scope>IDENTIFICATION</scope>
</reference>
<dbReference type="InterPro" id="IPR012337">
    <property type="entry name" value="RNaseH-like_sf"/>
</dbReference>
<evidence type="ECO:0000256" key="9">
    <source>
        <dbReference type="ARBA" id="ARBA00023163"/>
    </source>
</evidence>
<accession>A0A673FZY0</accession>
<keyword evidence="7" id="KW-0805">Transcription regulation</keyword>
<keyword evidence="5 11" id="KW-0863">Zinc-finger</keyword>
<dbReference type="Proteomes" id="UP000472270">
    <property type="component" value="Unassembled WGS sequence"/>
</dbReference>
<dbReference type="PANTHER" id="PTHR45749:SF37">
    <property type="entry name" value="OS05G0311600 PROTEIN"/>
    <property type="match status" value="1"/>
</dbReference>
<keyword evidence="10" id="KW-0539">Nucleus</keyword>
<feature type="domain" description="C2H2-type" evidence="12">
    <location>
        <begin position="10"/>
        <end position="37"/>
    </location>
</feature>
<keyword evidence="9" id="KW-0804">Transcription</keyword>
<proteinExistence type="predicted"/>
<dbReference type="Ensembl" id="ENSSRHT00000008799.1">
    <property type="protein sequence ID" value="ENSSRHP00000008533.1"/>
    <property type="gene ID" value="ENSSRHG00000004933.1"/>
</dbReference>
<evidence type="ECO:0000256" key="5">
    <source>
        <dbReference type="ARBA" id="ARBA00022771"/>
    </source>
</evidence>
<keyword evidence="6" id="KW-0862">Zinc</keyword>
<dbReference type="SUPFAM" id="SSF57667">
    <property type="entry name" value="beta-beta-alpha zinc fingers"/>
    <property type="match status" value="2"/>
</dbReference>
<evidence type="ECO:0000256" key="3">
    <source>
        <dbReference type="ARBA" id="ARBA00022723"/>
    </source>
</evidence>
<dbReference type="GO" id="GO:0003677">
    <property type="term" value="F:DNA binding"/>
    <property type="evidence" value="ECO:0007669"/>
    <property type="project" value="UniProtKB-KW"/>
</dbReference>
<evidence type="ECO:0000256" key="8">
    <source>
        <dbReference type="ARBA" id="ARBA00023125"/>
    </source>
</evidence>
<dbReference type="Pfam" id="PF13912">
    <property type="entry name" value="zf-C2H2_6"/>
    <property type="match status" value="1"/>
</dbReference>
<dbReference type="InterPro" id="IPR025398">
    <property type="entry name" value="DUF4371"/>
</dbReference>
<organism evidence="13 14">
    <name type="scientific">Sinocyclocheilus rhinocerous</name>
    <dbReference type="NCBI Taxonomy" id="307959"/>
    <lineage>
        <taxon>Eukaryota</taxon>
        <taxon>Metazoa</taxon>
        <taxon>Chordata</taxon>
        <taxon>Craniata</taxon>
        <taxon>Vertebrata</taxon>
        <taxon>Euteleostomi</taxon>
        <taxon>Actinopterygii</taxon>
        <taxon>Neopterygii</taxon>
        <taxon>Teleostei</taxon>
        <taxon>Ostariophysi</taxon>
        <taxon>Cypriniformes</taxon>
        <taxon>Cyprinidae</taxon>
        <taxon>Cyprininae</taxon>
        <taxon>Sinocyclocheilus</taxon>
    </lineage>
</organism>
<sequence>LKKRRAKESFTCTQCGKSFTRKCLLERHMTVHTGEKPFTCDQCGKSFTRSSTLKLHMNIHTKEKLYTCDQCGKTFLWSSNLTTHLKHHAKERPHSYATVQLQASNSNTVDTPVDKTPTPIDPLPSCSSSCTPGSPRVPFDLGEDKPNQVKLRHFPLRLSDAAFCFPYRKYLISPSDSAFTVRGFSDWKHAVEAGKGLNKHAASKEHITSMALWKDREKRAESGLEISTMVNSNQLARNRYYLSSVVDMIEFLVVNHLPLRGSTDAFDSLTEDESGLFLSLFKYTLRKDPELRSVMKTIPRNATYSSHKIQIDVIANMSSLVTEEIVREVADSWYTVKVDGTRDPTGMENISIIVRFVKDNYQVTERLLSMKTTEKGDAQTMTNTIITELEKNGLSTSKILSQVYDGASLMSRKNRGVQNILQDKLGRLHLVVVHAISTEPAVEDFFNVCNLLYKFIKKPTVAVLYGGQQLKRLLEQRWTGHLQTVKTILNSFQDITELLAEINGIRRYEMEVRMEAAGLIREVSETSFKFIAHMVYKILQLLDAPNKLMQSEDMDLLSAVKLVTCASECLTKLRSESDFLELWEKADDTEMPRPPKRKRTINKGLQEYLLEESIGQAQGDLGNQEELRRLYYSTLDAVLAEILERFGEAKFIEALSAFDPQYDSTFLDAQLVQDMMNLTNSEVIHSEFVVARQFLRKVLARSISSGEKLTLKQILQEHHTTLEAMPSVLAAMKCALTFGASTATCENSFSTLKNVFTDKRRSMLHQRKAHLVQLAFERDLTRKTRK</sequence>
<evidence type="ECO:0000259" key="12">
    <source>
        <dbReference type="PROSITE" id="PS50157"/>
    </source>
</evidence>
<evidence type="ECO:0000256" key="11">
    <source>
        <dbReference type="PROSITE-ProRule" id="PRU00042"/>
    </source>
</evidence>
<dbReference type="InterPro" id="IPR036236">
    <property type="entry name" value="Znf_C2H2_sf"/>
</dbReference>
<dbReference type="FunFam" id="3.30.160.60:FF:000624">
    <property type="entry name" value="zinc finger protein 697"/>
    <property type="match status" value="1"/>
</dbReference>
<evidence type="ECO:0000313" key="14">
    <source>
        <dbReference type="Proteomes" id="UP000472270"/>
    </source>
</evidence>
<evidence type="ECO:0000313" key="13">
    <source>
        <dbReference type="Ensembl" id="ENSSRHP00000008533.1"/>
    </source>
</evidence>
<dbReference type="FunFam" id="3.30.160.60:FF:002282">
    <property type="entry name" value="Wu:fb97d07 protein"/>
    <property type="match status" value="1"/>
</dbReference>
<evidence type="ECO:0000256" key="2">
    <source>
        <dbReference type="ARBA" id="ARBA00004123"/>
    </source>
</evidence>
<comment type="function">
    <text evidence="1">May be involved in transcriptional regulation.</text>
</comment>
<dbReference type="FunFam" id="3.30.160.60:FF:000097">
    <property type="entry name" value="Zinc finger protein"/>
    <property type="match status" value="1"/>
</dbReference>
<comment type="subcellular location">
    <subcellularLocation>
        <location evidence="2">Nucleus</location>
    </subcellularLocation>
</comment>